<dbReference type="GeneID" id="26807104"/>
<dbReference type="Proteomes" id="UP000037505">
    <property type="component" value="Unassembled WGS sequence"/>
</dbReference>
<dbReference type="PANTHER" id="PTHR42791:SF4">
    <property type="entry name" value="ACETYLTRANSFERASE, GNAT FAMILY FAMILY (AFU_ORTHOLOGUE AFUA_4G09540)-RELATED"/>
    <property type="match status" value="1"/>
</dbReference>
<organism evidence="2 3">
    <name type="scientific">Aspergillus nomiae NRRL (strain ATCC 15546 / NRRL 13137 / CBS 260.88 / M93)</name>
    <dbReference type="NCBI Taxonomy" id="1509407"/>
    <lineage>
        <taxon>Eukaryota</taxon>
        <taxon>Fungi</taxon>
        <taxon>Dikarya</taxon>
        <taxon>Ascomycota</taxon>
        <taxon>Pezizomycotina</taxon>
        <taxon>Eurotiomycetes</taxon>
        <taxon>Eurotiomycetidae</taxon>
        <taxon>Eurotiales</taxon>
        <taxon>Aspergillaceae</taxon>
        <taxon>Aspergillus</taxon>
        <taxon>Aspergillus subgen. Circumdati</taxon>
    </lineage>
</organism>
<keyword evidence="3" id="KW-1185">Reference proteome</keyword>
<sequence length="486" mass="55219">MTNNIDIHYATESEAAALGAINIASFRHQQMWLNALPGIEPEICIPMKQARCLEKMESPDIHVFSAVDTSVDRIVGYARWTVPWEENKVELSEEGRAMVANAASLRPKEMREDVWEAAFKRIKEKRAVNVKKDDMVLDILAISPEYQGKGIGSKLLRWGTQQADARNARIYLEATIEGYPLYRKYGWHEMERLVIDYAEYGGTGQAVFVLMMRDPQSTALAQAARTETKTFNMALQIVPMTKQDIPEAVECVQTAFAEDPYFHWLFDSSEYNIHRNAASLAAHFQYGLNCNTPMYVAKVPISDKHPRSVVGVSWWFSPQPASKPVPWSVWAQDWLLSFRQFFFNVRFGGRGGLNLYRYNMWKEMQRKTHDVVWTDPRGYYFCNVLAVSSEMRGMGLGRKLVEVVTQQADRDGMPCYLESSKGVPNIIIYEKLGFNLVTEIDCVDGKDACKVSWSVLLVGYANFVAVLYGSEAEDQGIKRTITGFAL</sequence>
<dbReference type="Pfam" id="PF13508">
    <property type="entry name" value="Acetyltransf_7"/>
    <property type="match status" value="2"/>
</dbReference>
<dbReference type="GO" id="GO:0016747">
    <property type="term" value="F:acyltransferase activity, transferring groups other than amino-acyl groups"/>
    <property type="evidence" value="ECO:0007669"/>
    <property type="project" value="InterPro"/>
</dbReference>
<name>A0A0L1J614_ASPN3</name>
<dbReference type="SUPFAM" id="SSF55729">
    <property type="entry name" value="Acyl-CoA N-acyltransferases (Nat)"/>
    <property type="match status" value="2"/>
</dbReference>
<evidence type="ECO:0000313" key="3">
    <source>
        <dbReference type="Proteomes" id="UP000037505"/>
    </source>
</evidence>
<dbReference type="InterPro" id="IPR016181">
    <property type="entry name" value="Acyl_CoA_acyltransferase"/>
</dbReference>
<gene>
    <name evidence="2" type="ORF">ANOM_005300</name>
</gene>
<reference evidence="2 3" key="1">
    <citation type="submission" date="2014-06" db="EMBL/GenBank/DDBJ databases">
        <title>The Genome of the Aflatoxigenic Filamentous Fungus Aspergillus nomius.</title>
        <authorList>
            <person name="Moore M.G."/>
            <person name="Shannon B.M."/>
            <person name="Brian M.M."/>
        </authorList>
    </citation>
    <scope>NUCLEOTIDE SEQUENCE [LARGE SCALE GENOMIC DNA]</scope>
    <source>
        <strain evidence="2 3">NRRL 13137</strain>
    </source>
</reference>
<proteinExistence type="predicted"/>
<dbReference type="AlphaFoldDB" id="A0A0L1J614"/>
<dbReference type="PANTHER" id="PTHR42791">
    <property type="entry name" value="GNAT FAMILY ACETYLTRANSFERASE"/>
    <property type="match status" value="1"/>
</dbReference>
<dbReference type="CDD" id="cd04301">
    <property type="entry name" value="NAT_SF"/>
    <property type="match status" value="1"/>
</dbReference>
<comment type="caution">
    <text evidence="2">The sequence shown here is derived from an EMBL/GenBank/DDBJ whole genome shotgun (WGS) entry which is preliminary data.</text>
</comment>
<dbReference type="InterPro" id="IPR000182">
    <property type="entry name" value="GNAT_dom"/>
</dbReference>
<accession>A0A0L1J614</accession>
<dbReference type="EMBL" id="JNOM01000092">
    <property type="protein sequence ID" value="KNG87115.1"/>
    <property type="molecule type" value="Genomic_DNA"/>
</dbReference>
<dbReference type="PROSITE" id="PS51186">
    <property type="entry name" value="GNAT"/>
    <property type="match status" value="1"/>
</dbReference>
<protein>
    <recommendedName>
        <fullName evidence="1">N-acetyltransferase domain-containing protein</fullName>
    </recommendedName>
</protein>
<dbReference type="OrthoDB" id="512662at2759"/>
<feature type="domain" description="N-acetyltransferase" evidence="1">
    <location>
        <begin position="5"/>
        <end position="214"/>
    </location>
</feature>
<dbReference type="InterPro" id="IPR052523">
    <property type="entry name" value="Trichothecene_AcTrans"/>
</dbReference>
<evidence type="ECO:0000313" key="2">
    <source>
        <dbReference type="EMBL" id="KNG87115.1"/>
    </source>
</evidence>
<evidence type="ECO:0000259" key="1">
    <source>
        <dbReference type="PROSITE" id="PS51186"/>
    </source>
</evidence>
<dbReference type="Gene3D" id="3.40.630.30">
    <property type="match status" value="2"/>
</dbReference>
<dbReference type="STRING" id="1509407.A0A0L1J614"/>
<dbReference type="RefSeq" id="XP_015408038.1">
    <property type="nucleotide sequence ID" value="XM_015550557.1"/>
</dbReference>